<dbReference type="PANTHER" id="PTHR32341">
    <property type="entry name" value="INTERFERON-INDUCIBLE GTPASE"/>
    <property type="match status" value="1"/>
</dbReference>
<dbReference type="Pfam" id="PF05049">
    <property type="entry name" value="IIGP"/>
    <property type="match status" value="2"/>
</dbReference>
<dbReference type="GO" id="GO:0003924">
    <property type="term" value="F:GTPase activity"/>
    <property type="evidence" value="ECO:0007669"/>
    <property type="project" value="TreeGrafter"/>
</dbReference>
<dbReference type="InterPro" id="IPR027417">
    <property type="entry name" value="P-loop_NTPase"/>
</dbReference>
<keyword evidence="1" id="KW-0812">Transmembrane</keyword>
<evidence type="ECO:0000256" key="1">
    <source>
        <dbReference type="SAM" id="Phobius"/>
    </source>
</evidence>
<proteinExistence type="predicted"/>
<name>A0A814W9J5_9BILA</name>
<dbReference type="EMBL" id="CAJOBC010008581">
    <property type="protein sequence ID" value="CAF3965591.1"/>
    <property type="molecule type" value="Genomic_DNA"/>
</dbReference>
<evidence type="ECO:0000313" key="3">
    <source>
        <dbReference type="EMBL" id="CAF3965591.1"/>
    </source>
</evidence>
<protein>
    <submittedName>
        <fullName evidence="2">Uncharacterized protein</fullName>
    </submittedName>
</protein>
<dbReference type="GO" id="GO:0045087">
    <property type="term" value="P:innate immune response"/>
    <property type="evidence" value="ECO:0007669"/>
    <property type="project" value="TreeGrafter"/>
</dbReference>
<gene>
    <name evidence="2" type="ORF">GPM918_LOCUS23725</name>
    <name evidence="3" type="ORF">SRO942_LOCUS23724</name>
</gene>
<dbReference type="GO" id="GO:0005789">
    <property type="term" value="C:endoplasmic reticulum membrane"/>
    <property type="evidence" value="ECO:0007669"/>
    <property type="project" value="TreeGrafter"/>
</dbReference>
<dbReference type="Proteomes" id="UP000663829">
    <property type="component" value="Unassembled WGS sequence"/>
</dbReference>
<dbReference type="GO" id="GO:0000045">
    <property type="term" value="P:autophagosome assembly"/>
    <property type="evidence" value="ECO:0007669"/>
    <property type="project" value="TreeGrafter"/>
</dbReference>
<dbReference type="Proteomes" id="UP000681722">
    <property type="component" value="Unassembled WGS sequence"/>
</dbReference>
<feature type="transmembrane region" description="Helical" evidence="1">
    <location>
        <begin position="380"/>
        <end position="401"/>
    </location>
</feature>
<comment type="caution">
    <text evidence="2">The sequence shown here is derived from an EMBL/GenBank/DDBJ whole genome shotgun (WGS) entry which is preliminary data.</text>
</comment>
<dbReference type="GO" id="GO:0005525">
    <property type="term" value="F:GTP binding"/>
    <property type="evidence" value="ECO:0007669"/>
    <property type="project" value="InterPro"/>
</dbReference>
<dbReference type="InterPro" id="IPR051515">
    <property type="entry name" value="IRG"/>
</dbReference>
<dbReference type="OrthoDB" id="422720at2759"/>
<accession>A0A814W9J5</accession>
<organism evidence="2 4">
    <name type="scientific">Didymodactylos carnosus</name>
    <dbReference type="NCBI Taxonomy" id="1234261"/>
    <lineage>
        <taxon>Eukaryota</taxon>
        <taxon>Metazoa</taxon>
        <taxon>Spiralia</taxon>
        <taxon>Gnathifera</taxon>
        <taxon>Rotifera</taxon>
        <taxon>Eurotatoria</taxon>
        <taxon>Bdelloidea</taxon>
        <taxon>Philodinida</taxon>
        <taxon>Philodinidae</taxon>
        <taxon>Didymodactylos</taxon>
    </lineage>
</organism>
<sequence>MEKSYRTGPVGKRNFYTCEIPVDKRLQQHQVELNNINSQMKTVIIIRSNIADGVDAKLKFCSTTEIKKNGKCFFFIRTNIEQDLYNEKVNHPSTFNETLVLHKIRENCLQHIRTVDDTANVFLISGPLNYTTRFDFPAMCTALLCDYPGLKRQILILAMSTNCKAVIRAKVNVLRGQTWVAAAVSAAVAAPPKQLGLHNKRFLFIRSNIDSDLYNEYEDHPSTFNEEQILTKIRNNCLEYIRTVDENAEVFLISGHLRNNQLYDFGKLTATLLRHYPSLKRESMILSIIRSRAAIPVPFFSLGFDPTIVMAEAEFYKKQFGLDQAALEKLSQGYRISMQTIERELNEIFPLQHLNTIRAFVIEFAKRQAVGATAEEFARFVAYVGTAVASTLSFGVCYLVLYKILTRMRPASFEVIDIVIDASNRAIQEQQQRQQQLL</sequence>
<keyword evidence="1" id="KW-1133">Transmembrane helix</keyword>
<reference evidence="2" key="1">
    <citation type="submission" date="2021-02" db="EMBL/GenBank/DDBJ databases">
        <authorList>
            <person name="Nowell W R."/>
        </authorList>
    </citation>
    <scope>NUCLEOTIDE SEQUENCE</scope>
</reference>
<dbReference type="EMBL" id="CAJNOQ010008580">
    <property type="protein sequence ID" value="CAF1201087.1"/>
    <property type="molecule type" value="Genomic_DNA"/>
</dbReference>
<keyword evidence="4" id="KW-1185">Reference proteome</keyword>
<keyword evidence="1" id="KW-0472">Membrane</keyword>
<dbReference type="Gene3D" id="3.40.50.300">
    <property type="entry name" value="P-loop containing nucleotide triphosphate hydrolases"/>
    <property type="match status" value="2"/>
</dbReference>
<dbReference type="AlphaFoldDB" id="A0A814W9J5"/>
<dbReference type="InterPro" id="IPR007743">
    <property type="entry name" value="Immunity-related_GTPase-like"/>
</dbReference>
<evidence type="ECO:0000313" key="4">
    <source>
        <dbReference type="Proteomes" id="UP000663829"/>
    </source>
</evidence>
<dbReference type="GO" id="GO:0035458">
    <property type="term" value="P:cellular response to interferon-beta"/>
    <property type="evidence" value="ECO:0007669"/>
    <property type="project" value="TreeGrafter"/>
</dbReference>
<evidence type="ECO:0000313" key="2">
    <source>
        <dbReference type="EMBL" id="CAF1201087.1"/>
    </source>
</evidence>
<dbReference type="PANTHER" id="PTHR32341:SF9">
    <property type="entry name" value="IMMUNITY-RELATED GTPASE FAMILY M PROTEIN"/>
    <property type="match status" value="1"/>
</dbReference>